<gene>
    <name evidence="4" type="ORF">ACGRQ9_14830</name>
</gene>
<dbReference type="InterPro" id="IPR011049">
    <property type="entry name" value="Serralysin-like_metalloprot_C"/>
</dbReference>
<dbReference type="NCBIfam" id="TIGR03660">
    <property type="entry name" value="T1SS_rpt_143"/>
    <property type="match status" value="1"/>
</dbReference>
<dbReference type="InterPro" id="IPR002126">
    <property type="entry name" value="Cadherin-like_dom"/>
</dbReference>
<feature type="compositionally biased region" description="Acidic residues" evidence="2">
    <location>
        <begin position="150"/>
        <end position="160"/>
    </location>
</feature>
<name>A0ABW7IZX4_9VIBR</name>
<sequence>MSINIDNAFVSESESEMCSMDMVNSNQAKIVVVDGEVFVGNHSQSLTQIDGEYRLSHSDSVWANPNAKYVINTTSGSQTVEVNCVTCVTVNSNGVLTVAQLSSADGVNIDDLKNSQLTDKDIAIIRAHMPPPQDSDEDNNNQDPQPDTNVDADQDDEDAQDQPLTIVQTASSGFVEVNYDGDAILTEAGYDTVGFFDEELSQDSADDGIPIVKAPGGETASISLTEADLQPLGYSDNRGYPVILQQSVLVESRTLALQPDTFTFEPQSLASLLQELNAELTSGGQPLSFVFDADSNSIIGTLDGEVYLTIQINTSSPDGRDVQVDIEVNLAKPLDHLPSANSTGLVSNANDQITINLSIQGQDIGGNELNSPILVDVGIKDGVDVRFNADPGIFIDEDSDLGITKNGQVPLDVGSDEIHSIQINVNQPLLDGATSQSFPTTYEVDGQTLTVYNVLGQVVFTLEVNNDGSYSATLHRPFDQGTTNQSEVGIAITAMDSDGDTAPGTVVITVDDGDVPTGGETGEISIIEADTQPNEYPVVGRTTIGVAPGIDRLLADTVQFDPSQVNTLINELSAELKTANGESITFAFKDGDDTVIEGRDANGNLVLSIAIEGTVLFEGTRVTVTVTQFQPLDHLETGNSTGLVTIDGDQIKINTAIQIEESDGTLLSSPVNVEVTIVDGEVPQLSGGDLAEITETAVGGTASGSVTLDVGSDAIERFEFNVDQPTLEGLLTNGVATEYQVTGNQIIVYVPGNEANPILTITIQNDGTFEVTQIAALEQANNPDDTIHLQLDVTAFDNDGDQSNSGQANIDIIDGTNPSFAQDTGTVLQENADTQTGSVPLTVGSDNIQTLEFLPAEQQVNFAGITSNGLTTTVTVNGNTLILTDSEGNQILSIVIELDGQYTVTLSGPLDQITSDGTDDSASITIDALVRATDFDDDSADGTAVITILDGADAVGGGTASLTFLEPDLDPAGSDSGSTSFNVEAGDDRLDPSSVAFDPQDSSYLAELIADLNEVITSNNGADDIVFAVNAQTGAIEGTLNGDVVVTLSLSAVNSGTDGNDATITLTWNQTVPLDHIVATGSNGHVTITADDIVITAPVQIQDTDGDYLTNPVEVTVTVQDNVAPVITVGDTAEYTETSSGGGTTGNITIDLSSDYIDRFEFVAGTDSATLDTLTSNDQATDYVIDGNQIIVFLASGSAESAPILTITVNTNGSYSIVQTAPLEQSNSDGDQINLNLELNAIDKDGDSSNTGTLVVNILDGVDPTGVDATVTIDEADLNPNGYPVSSPVTSFTLNQTTDKLVASTLTVESASLSDLQSELSGLTSGGTALDITIDVDATTGVITITGNLTGSSDQVFSITLTPNEDGAGNVVVDISATQSLPLDHIDSTGTYVNVDGESLTIDIPVQIQDADGDDLTAPANVTVTINDGDIPVISTGDLAVINETATGGSASGNVTLDVGSDVIDRFEWNATQETLADITSNGQATDYSVEGNIIYLYIEGTTTDPILTITMNNDGSFDVLQTAPLEQANNPDDTIHLALDVVAIDKDGDISESAQALIDIIDGQDPTGTGTTVVITEGDLSPVTGYPAQGSDTFTLNQVTDKLIASTFVIEESVLATLQTELEALTSNGSDLIISISKDETTGEITISATSVDTTEEVLSIVLTPTENANGNVDVDITVTQNHPLDHVDTAGSYVSIVDDALNITIPVQIEDADGDMLVDANGSPTPVDVIVTINDGQDPLFNVPSQATELTEGEAGSSDVIAKSLDLDTNSDHIDAITFNLTDAQAQALFDITSNGQVTHTDLSVDGRIFVFVPAEFGGSDIPVLEIIFDNESKDGSYTIQQFQPIDQPEDTNSSVFELDVIATDMDGDTAESSITLTINDGVNPSASDVTGDGSITVGEGDLNDNGQSLIYPGNPKGTGTFTIAASNDDLDPTSLTIDNYDLFKSSIVGLNLTSNGREVTVDDALVVNAEGVITVTGTTADGSVIFILTFTPTLNADGSVTVVMSLDQKQPLDHIDADSIIFDVPIQISDTDGDQLVASDGTTEEPINISVSFTDGEAPVLTDTTIDITEADASTADPQIYSGQVPIDIGSDTVASIEFVLSQPDGQSQGATGLMSNGNPVFLDDTFPGEVRYYYLDGANQVDVLIVTLTGTDGSYQVEQYEPLEQSNAEDDTATITLDVFATDKDGDLSGNSTITINIKDGNDPVFNKDDSELSFNENDLDNKETLSDTGQLTWNTGSDDVQRIIFDTDQVFPESFTSYGYPTQWSFNQEGDIATLSRIEPDGSEVIIITVTINDSGAYQVIVSGPLDQSEDDISHIQLDVIGTDSDNDEAIGTIEFTVNDGDAGSRTGDLEGGIVQITEGDLTPDDPAGNNSVGYPVTNISEQAHISSGIDRLDPTTLQISPTDLSVLIEELQNELTSGGQTLIFIYDQSAGTLIGYLGEVTDGNEALVISLSATQDTSNGLDAYFTIEVTQNMPLDHKPLGSGGNESGYIRVNGNGINIRIPVQMKDTDGDFLSESANAVVNIQDGATPTFSVDSGVEVDESAIDVGGENHQGSNPDSDLDTASGQITINLGSDEIDTFKISADEFTALNPNLTSQGVAVIMVENSDGTFSGMAGDREVFIVTFSPDGAYSFTVTGALDHQKPANDESLDIKLPIYAVDKDGDRVPSSDDASNYDATNTITVTVNDDVPDIKDIAVSITEGSGGSAFMTQAAEGADDIAEIYLTFIDSMDGTPQEHQAPFTDIPLYDESVADGGTGQLLGTLTVDETGKLTFVADANLNNEDESLSVDVIVRVVDSDGDEDSSTISLELRDQDPVFIFPNATNGQEEDGQTIDNFDNTEGTTHLTDGIEISLGIDLGDIDKSEALVTDSLTITVPDGTEGAFYWNGDALDITDGKVIIPIGAISVVDNIVSISGVTFVPNKDYSTDGITFTVDAVISRDGLDDQAITGELTISVDGIADIPEWNDAVKTEYIGTEDTAIPVDELAAQLNDTDGSEVLYYIVSVQPDEFGNINGSLSGTGLEDLGNGQYRISANDIASLKVTPNKDFSGDIKLEAIAQSEEQGPYVDGKQTADSDPLEIIVRVQPDADEDLTIKVTRVESDEDVAINLADHITLNHPSDAADGSETLYVRISNLPDGSQLLLNGEPVVLNADGNYEILYSDLAQLEFLPAPESSGNFTLTVEGIVRDNTSFEGTTTATDSDEYITISKDINISVKGVADEPIISINEGSGWTLINLNPDDQTSDGVEITIPEDGVATFDFDIISGESIDALAGDDSETLSVVISGIPEGLIVISNGEALELTYVGQDENGQPIYQVELDSLNNIQIEPPLNSTEDIELTASIVVTEADGNSAVYEKDIVIHVEPVIDLGDTYTSFSNGVEDELVTLNWKPTFTDTQEYVTSLTLGLLDGVDTDGYSIYIVEGGTQTQLFFDSNGKLNLDEYLEQLNNGALLKIAMPENSDKDFVLTTNITVQQDDADATDPEAPAIKENIEGALVVNVDAKVEEIGDPYTSETGAGKIVISAGDIDGDGILDDLGVTPCDENGVVDLSTEGVGTIVFAENDLSSDEIITELVLDFSGISLPEGQGFVVIGAVNNGDGSWTVKDGNLSNIQIQAPAGFTDTVSIRVVAKVQDQGDDNEGDISQEIRVEGHILLDFSNNTNDSLDLAAEINVEDTVILGTEDRGINLGSQIINNNSVSLSTDDQNGDGESEIPNDVLTVVIDADQLPIGSSITGAEYDIETGQYVYEATLNADGTVNLSGLGLIPPADYAGDFSFPIKYVSTDRESGDVEEATQIITVNVSPVADIGASLEIGVVESQGLDENKQPITESGKPAVSFEGVAYEDATIILDFSQVDFGDTRNTVEDGLETLVSMTIQVDPSMGYLRDANGNLVSELTLAPEQLSSVQFIPAEDFSGQVNFTVSGVITDTATFDLDGGRTETDTRITDEAIVSIDVIAVNDDVLVESSTGGIIQGYEDTPGGISLAAGSVTLQDIDGSEEIVSIILTGIPEGFVVNGAVNNGDGTWTITDAAGKQTYSLENLSLVPPKNFSGTINVGFIIYTKEDSLDEIVAIEKSIEVEILPVADDIDTEVVTSASGNENSDIVLELDITTVDNKLSTTLEGENGPETIQIIISNVPVGMGASFSFPDGVTGTITDNGDGTWTITTESGQLDSLIFNPGDANSNNWDGQLELDIRAVDNGVVADDSLKETATITVDVAPVNDAPENIVPTAPINATEGETITITNLAISDVDAPEGGQMTVTLATGNGLLSVPDEYSGNVTIDGNASGTLILSGSLEAINELLNGGIDYVPETEGDTTITMTTSDNGNTGTGGELTDTDTITVSVAPPATAMMASFVSSRMVVPNVSSTAAQLALIPLLGLLSEHVQALDGDLIKIQNMDSGKIVDASGQTLGEQQDDGTWVVNQQDLVNAYLTDMDEGEHNLTVVSVSLDTENSELTTESQPINVEVTIEPDTQEVLQAKNATDHSMVVGDDSDETLIGTEGHDILIGGLGNDILVGAGGSDTLIGGAGNDELWGGERNGTGDGAADTFVWLAQDIGTQVSPAVDVIKDFELNLDKLDIRDLFSDKDASKTQMDEILSHITASEDNGKINLTVNTDKGGEQVIVLDNISTHSLGLDSGASSSDIVSSLYAQHNAFMSEHNS</sequence>
<dbReference type="RefSeq" id="WP_394608382.1">
    <property type="nucleotide sequence ID" value="NZ_JBIHSN010000003.1"/>
</dbReference>
<comment type="caution">
    <text evidence="4">The sequence shown here is derived from an EMBL/GenBank/DDBJ whole genome shotgun (WGS) entry which is preliminary data.</text>
</comment>
<dbReference type="InterPro" id="IPR018511">
    <property type="entry name" value="Hemolysin-typ_Ca-bd_CS"/>
</dbReference>
<evidence type="ECO:0000259" key="3">
    <source>
        <dbReference type="PROSITE" id="PS50268"/>
    </source>
</evidence>
<evidence type="ECO:0000256" key="1">
    <source>
        <dbReference type="ARBA" id="ARBA00022837"/>
    </source>
</evidence>
<accession>A0ABW7IZX4</accession>
<evidence type="ECO:0000313" key="5">
    <source>
        <dbReference type="Proteomes" id="UP001607151"/>
    </source>
</evidence>
<dbReference type="InterPro" id="IPR019960">
    <property type="entry name" value="T1SS_VCA0849"/>
</dbReference>
<dbReference type="NCBIfam" id="TIGR03661">
    <property type="entry name" value="T1SS_VCA0849"/>
    <property type="match status" value="1"/>
</dbReference>
<dbReference type="SUPFAM" id="SSF51120">
    <property type="entry name" value="beta-Roll"/>
    <property type="match status" value="1"/>
</dbReference>
<dbReference type="InterPro" id="IPR019959">
    <property type="entry name" value="T1SS-143_rpt-cont_dom"/>
</dbReference>
<dbReference type="Pfam" id="PF00353">
    <property type="entry name" value="HemolysinCabind"/>
    <property type="match status" value="1"/>
</dbReference>
<proteinExistence type="predicted"/>
<reference evidence="4 5" key="1">
    <citation type="submission" date="2024-10" db="EMBL/GenBank/DDBJ databases">
        <authorList>
            <person name="Yibar A."/>
            <person name="Saticioglu I.B."/>
            <person name="Duman M."/>
            <person name="Ajmi N."/>
            <person name="Gurler F."/>
            <person name="Ay H."/>
            <person name="Onuk E."/>
            <person name="Guler S."/>
            <person name="Romalde J.L."/>
        </authorList>
    </citation>
    <scope>NUCLEOTIDE SEQUENCE [LARGE SCALE GENOMIC DNA]</scope>
    <source>
        <strain evidence="4 5">14-MA-B</strain>
    </source>
</reference>
<keyword evidence="1" id="KW-0106">Calcium</keyword>
<dbReference type="EMBL" id="JBIHSN010000003">
    <property type="protein sequence ID" value="MFH0266718.1"/>
    <property type="molecule type" value="Genomic_DNA"/>
</dbReference>
<organism evidence="4 5">
    <name type="scientific">Vibrio rumoiensis</name>
    <dbReference type="NCBI Taxonomy" id="76258"/>
    <lineage>
        <taxon>Bacteria</taxon>
        <taxon>Pseudomonadati</taxon>
        <taxon>Pseudomonadota</taxon>
        <taxon>Gammaproteobacteria</taxon>
        <taxon>Vibrionales</taxon>
        <taxon>Vibrionaceae</taxon>
        <taxon>Vibrio</taxon>
    </lineage>
</organism>
<feature type="region of interest" description="Disordered" evidence="2">
    <location>
        <begin position="128"/>
        <end position="160"/>
    </location>
</feature>
<dbReference type="InterPro" id="IPR001343">
    <property type="entry name" value="Hemolysn_Ca-bd"/>
</dbReference>
<dbReference type="Proteomes" id="UP001607151">
    <property type="component" value="Unassembled WGS sequence"/>
</dbReference>
<evidence type="ECO:0000256" key="2">
    <source>
        <dbReference type="SAM" id="MobiDB-lite"/>
    </source>
</evidence>
<protein>
    <submittedName>
        <fullName evidence="4">Type I secretion C-terminal target domain-containing protein</fullName>
    </submittedName>
</protein>
<dbReference type="PROSITE" id="PS50268">
    <property type="entry name" value="CADHERIN_2"/>
    <property type="match status" value="1"/>
</dbReference>
<feature type="domain" description="Cadherin" evidence="3">
    <location>
        <begin position="2127"/>
        <end position="2210"/>
    </location>
</feature>
<evidence type="ECO:0000313" key="4">
    <source>
        <dbReference type="EMBL" id="MFH0266718.1"/>
    </source>
</evidence>
<keyword evidence="5" id="KW-1185">Reference proteome</keyword>
<dbReference type="PROSITE" id="PS00330">
    <property type="entry name" value="HEMOLYSIN_CALCIUM"/>
    <property type="match status" value="1"/>
</dbReference>